<gene>
    <name evidence="1" type="ORF">LSAA_340</name>
</gene>
<dbReference type="AlphaFoldDB" id="A0A817FFR9"/>
<protein>
    <submittedName>
        <fullName evidence="1">(salmon louse) hypothetical protein</fullName>
    </submittedName>
</protein>
<accession>A0A817FFR9</accession>
<dbReference type="EMBL" id="CAJNVT010000172">
    <property type="protein sequence ID" value="CAF2747017.1"/>
    <property type="molecule type" value="Genomic_DNA"/>
</dbReference>
<name>A0A817FFR9_LEPSM</name>
<dbReference type="Proteomes" id="UP000675881">
    <property type="component" value="Unassembled WGS sequence"/>
</dbReference>
<evidence type="ECO:0000313" key="1">
    <source>
        <dbReference type="EMBL" id="CAF2747017.1"/>
    </source>
</evidence>
<organism evidence="1 2">
    <name type="scientific">Lepeophtheirus salmonis</name>
    <name type="common">Salmon louse</name>
    <name type="synonym">Caligus salmonis</name>
    <dbReference type="NCBI Taxonomy" id="72036"/>
    <lineage>
        <taxon>Eukaryota</taxon>
        <taxon>Metazoa</taxon>
        <taxon>Ecdysozoa</taxon>
        <taxon>Arthropoda</taxon>
        <taxon>Crustacea</taxon>
        <taxon>Multicrustacea</taxon>
        <taxon>Hexanauplia</taxon>
        <taxon>Copepoda</taxon>
        <taxon>Siphonostomatoida</taxon>
        <taxon>Caligidae</taxon>
        <taxon>Lepeophtheirus</taxon>
    </lineage>
</organism>
<evidence type="ECO:0000313" key="2">
    <source>
        <dbReference type="Proteomes" id="UP000675881"/>
    </source>
</evidence>
<proteinExistence type="predicted"/>
<sequence>MLSLTCISNGGETHTFEHEDCGSEPLGYDPSIFDQIIDNLVWEDEKKQPSTQEDILDINLLYDDLSIADEISKYNSLSESHYNLYFTDDILYEAGLKKRNQKHKLLSSKIKYNKQLKVIRLLKKKSNISKRYKIDFEDKENIFKRRIAYKKDSRRIFVKPFEKIGV</sequence>
<comment type="caution">
    <text evidence="1">The sequence shown here is derived from an EMBL/GenBank/DDBJ whole genome shotgun (WGS) entry which is preliminary data.</text>
</comment>
<keyword evidence="2" id="KW-1185">Reference proteome</keyword>
<reference evidence="1" key="1">
    <citation type="submission" date="2021-02" db="EMBL/GenBank/DDBJ databases">
        <authorList>
            <person name="Bekaert M."/>
        </authorList>
    </citation>
    <scope>NUCLEOTIDE SEQUENCE</scope>
    <source>
        <strain evidence="1">IoA-00</strain>
    </source>
</reference>